<dbReference type="AlphaFoldDB" id="A0A8J5JAQ8"/>
<gene>
    <name evidence="14" type="primary">Glrk-L67</name>
    <name evidence="14" type="ORF">Hamer_G026943</name>
</gene>
<feature type="domain" description="Ionotropic glutamate receptor C-terminal" evidence="13">
    <location>
        <begin position="81"/>
        <end position="262"/>
    </location>
</feature>
<evidence type="ECO:0000256" key="1">
    <source>
        <dbReference type="ARBA" id="ARBA00004141"/>
    </source>
</evidence>
<dbReference type="InterPro" id="IPR001320">
    <property type="entry name" value="Iontro_rcpt_C"/>
</dbReference>
<dbReference type="SMART" id="SM00079">
    <property type="entry name" value="PBPe"/>
    <property type="match status" value="1"/>
</dbReference>
<reference evidence="14" key="1">
    <citation type="journal article" date="2021" name="Sci. Adv.">
        <title>The American lobster genome reveals insights on longevity, neural, and immune adaptations.</title>
        <authorList>
            <person name="Polinski J.M."/>
            <person name="Zimin A.V."/>
            <person name="Clark K.F."/>
            <person name="Kohn A.B."/>
            <person name="Sadowski N."/>
            <person name="Timp W."/>
            <person name="Ptitsyn A."/>
            <person name="Khanna P."/>
            <person name="Romanova D.Y."/>
            <person name="Williams P."/>
            <person name="Greenwood S.J."/>
            <person name="Moroz L.L."/>
            <person name="Walt D.R."/>
            <person name="Bodnar A.G."/>
        </authorList>
    </citation>
    <scope>NUCLEOTIDE SEQUENCE</scope>
    <source>
        <strain evidence="14">GMGI-L3</strain>
    </source>
</reference>
<dbReference type="Gene3D" id="3.40.190.10">
    <property type="entry name" value="Periplasmic binding protein-like II"/>
    <property type="match status" value="1"/>
</dbReference>
<evidence type="ECO:0000256" key="3">
    <source>
        <dbReference type="ARBA" id="ARBA00022448"/>
    </source>
</evidence>
<dbReference type="GO" id="GO:0016020">
    <property type="term" value="C:membrane"/>
    <property type="evidence" value="ECO:0007669"/>
    <property type="project" value="UniProtKB-SubCell"/>
</dbReference>
<dbReference type="PANTHER" id="PTHR18966">
    <property type="entry name" value="IONOTROPIC GLUTAMATE RECEPTOR"/>
    <property type="match status" value="1"/>
</dbReference>
<evidence type="ECO:0000256" key="6">
    <source>
        <dbReference type="ARBA" id="ARBA00023065"/>
    </source>
</evidence>
<dbReference type="InterPro" id="IPR015683">
    <property type="entry name" value="Ionotropic_Glu_rcpt"/>
</dbReference>
<evidence type="ECO:0000256" key="5">
    <source>
        <dbReference type="ARBA" id="ARBA00022989"/>
    </source>
</evidence>
<keyword evidence="7 12" id="KW-0472">Membrane</keyword>
<evidence type="ECO:0000256" key="10">
    <source>
        <dbReference type="ARBA" id="ARBA00023286"/>
    </source>
</evidence>
<keyword evidence="9" id="KW-0325">Glycoprotein</keyword>
<organism evidence="14 15">
    <name type="scientific">Homarus americanus</name>
    <name type="common">American lobster</name>
    <dbReference type="NCBI Taxonomy" id="6706"/>
    <lineage>
        <taxon>Eukaryota</taxon>
        <taxon>Metazoa</taxon>
        <taxon>Ecdysozoa</taxon>
        <taxon>Arthropoda</taxon>
        <taxon>Crustacea</taxon>
        <taxon>Multicrustacea</taxon>
        <taxon>Malacostraca</taxon>
        <taxon>Eumalacostraca</taxon>
        <taxon>Eucarida</taxon>
        <taxon>Decapoda</taxon>
        <taxon>Pleocyemata</taxon>
        <taxon>Astacidea</taxon>
        <taxon>Nephropoidea</taxon>
        <taxon>Nephropidae</taxon>
        <taxon>Homarus</taxon>
    </lineage>
</organism>
<evidence type="ECO:0000256" key="7">
    <source>
        <dbReference type="ARBA" id="ARBA00023136"/>
    </source>
</evidence>
<evidence type="ECO:0000256" key="4">
    <source>
        <dbReference type="ARBA" id="ARBA00022692"/>
    </source>
</evidence>
<keyword evidence="3" id="KW-0813">Transport</keyword>
<keyword evidence="4 12" id="KW-0812">Transmembrane</keyword>
<accession>A0A8J5JAQ8</accession>
<keyword evidence="5 12" id="KW-1133">Transmembrane helix</keyword>
<dbReference type="GO" id="GO:0015276">
    <property type="term" value="F:ligand-gated monoatomic ion channel activity"/>
    <property type="evidence" value="ECO:0007669"/>
    <property type="project" value="InterPro"/>
</dbReference>
<evidence type="ECO:0000259" key="13">
    <source>
        <dbReference type="SMART" id="SM00079"/>
    </source>
</evidence>
<feature type="transmembrane region" description="Helical" evidence="12">
    <location>
        <begin position="202"/>
        <end position="226"/>
    </location>
</feature>
<keyword evidence="10" id="KW-1071">Ligand-gated ion channel</keyword>
<evidence type="ECO:0000313" key="15">
    <source>
        <dbReference type="Proteomes" id="UP000747542"/>
    </source>
</evidence>
<dbReference type="SUPFAM" id="SSF53850">
    <property type="entry name" value="Periplasmic binding protein-like II"/>
    <property type="match status" value="1"/>
</dbReference>
<keyword evidence="8 14" id="KW-0675">Receptor</keyword>
<comment type="subcellular location">
    <subcellularLocation>
        <location evidence="1">Membrane</location>
        <topology evidence="1">Multi-pass membrane protein</topology>
    </subcellularLocation>
</comment>
<evidence type="ECO:0000256" key="8">
    <source>
        <dbReference type="ARBA" id="ARBA00023170"/>
    </source>
</evidence>
<keyword evidence="15" id="KW-1185">Reference proteome</keyword>
<protein>
    <submittedName>
        <fullName evidence="14">Glutamate receptor-like 67</fullName>
    </submittedName>
</protein>
<comment type="similarity">
    <text evidence="2">Belongs to the glutamate-gated ion channel (TC 1.A.10.1) family.</text>
</comment>
<dbReference type="InterPro" id="IPR019594">
    <property type="entry name" value="Glu/Gly-bd"/>
</dbReference>
<comment type="caution">
    <text evidence="14">The sequence shown here is derived from an EMBL/GenBank/DDBJ whole genome shotgun (WGS) entry which is preliminary data.</text>
</comment>
<evidence type="ECO:0000256" key="12">
    <source>
        <dbReference type="SAM" id="Phobius"/>
    </source>
</evidence>
<name>A0A8J5JAQ8_HOMAM</name>
<evidence type="ECO:0000256" key="2">
    <source>
        <dbReference type="ARBA" id="ARBA00008685"/>
    </source>
</evidence>
<dbReference type="Gene3D" id="1.10.287.70">
    <property type="match status" value="1"/>
</dbReference>
<feature type="non-terminal residue" evidence="14">
    <location>
        <position position="1"/>
    </location>
</feature>
<proteinExistence type="inferred from homology"/>
<evidence type="ECO:0000256" key="9">
    <source>
        <dbReference type="ARBA" id="ARBA00023180"/>
    </source>
</evidence>
<evidence type="ECO:0000313" key="14">
    <source>
        <dbReference type="EMBL" id="KAG7153933.1"/>
    </source>
</evidence>
<sequence>LRQVSWCVTVVVVSDDPAFLAAFAEWSLKGRLLVWPTRLLVVTRLPLPELHYLHKLLSTTNSMLLVVQDTSGKFRFLRRPTLAVATEALHSREVTKKDKDGKNTDTMVDYLAQGLNFTYKYVQPADGTFGSKQNDGSWSGMVGMVARGEADIALGPFGITESRTEVVDFTWPVMIQYSRIMGSRGLPEVDPWGFLLPLTPQVWTAILAVLLLLPVVIFLLSSFFSFKAVNQHTWTKAIFDLIRILLQQGFHKPSFTQTTWYGAASGGGEQLWRDGW</sequence>
<dbReference type="Pfam" id="PF10613">
    <property type="entry name" value="Lig_chan-Glu_bd"/>
    <property type="match status" value="1"/>
</dbReference>
<evidence type="ECO:0000256" key="11">
    <source>
        <dbReference type="ARBA" id="ARBA00023303"/>
    </source>
</evidence>
<dbReference type="Proteomes" id="UP000747542">
    <property type="component" value="Unassembled WGS sequence"/>
</dbReference>
<keyword evidence="11" id="KW-0407">Ion channel</keyword>
<dbReference type="EMBL" id="JAHLQT010046274">
    <property type="protein sequence ID" value="KAG7153933.1"/>
    <property type="molecule type" value="Genomic_DNA"/>
</dbReference>
<keyword evidence="6" id="KW-0406">Ion transport</keyword>